<protein>
    <recommendedName>
        <fullName evidence="3">Four helix bundle protein</fullName>
    </recommendedName>
</protein>
<dbReference type="Proteomes" id="UP000177006">
    <property type="component" value="Unassembled WGS sequence"/>
</dbReference>
<gene>
    <name evidence="1" type="ORF">A2160_01005</name>
</gene>
<reference evidence="1 2" key="1">
    <citation type="journal article" date="2016" name="Nat. Commun.">
        <title>Thousands of microbial genomes shed light on interconnected biogeochemical processes in an aquifer system.</title>
        <authorList>
            <person name="Anantharaman K."/>
            <person name="Brown C.T."/>
            <person name="Hug L.A."/>
            <person name="Sharon I."/>
            <person name="Castelle C.J."/>
            <person name="Probst A.J."/>
            <person name="Thomas B.C."/>
            <person name="Singh A."/>
            <person name="Wilkins M.J."/>
            <person name="Karaoz U."/>
            <person name="Brodie E.L."/>
            <person name="Williams K.H."/>
            <person name="Hubbard S.S."/>
            <person name="Banfield J.F."/>
        </authorList>
    </citation>
    <scope>NUCLEOTIDE SEQUENCE [LARGE SCALE GENOMIC DNA]</scope>
</reference>
<sequence length="123" mass="14358">MKKKIRSFTDLETWKQSHKLAVLIYKITKLFPKEEMFSLINQMRRCSISISSNVAEGFSRQSKKEKIQFYFTAKGSLTELQNQLLLAKDVGYLSKRDFDECAQQTISVYKLFNGLIRSANARY</sequence>
<dbReference type="InterPro" id="IPR012657">
    <property type="entry name" value="23S_rRNA-intervening_sequence"/>
</dbReference>
<dbReference type="CDD" id="cd16377">
    <property type="entry name" value="23S_rRNA_IVP_like"/>
    <property type="match status" value="1"/>
</dbReference>
<dbReference type="EMBL" id="MEZK01000009">
    <property type="protein sequence ID" value="OGD63499.1"/>
    <property type="molecule type" value="Genomic_DNA"/>
</dbReference>
<dbReference type="AlphaFoldDB" id="A0A1F5E7X2"/>
<dbReference type="PANTHER" id="PTHR38471">
    <property type="entry name" value="FOUR HELIX BUNDLE PROTEIN"/>
    <property type="match status" value="1"/>
</dbReference>
<accession>A0A1F5E7X2</accession>
<dbReference type="Gene3D" id="1.20.1440.60">
    <property type="entry name" value="23S rRNA-intervening sequence"/>
    <property type="match status" value="1"/>
</dbReference>
<dbReference type="STRING" id="1797457.A2160_01005"/>
<organism evidence="1 2">
    <name type="scientific">Candidatus Beckwithbacteria bacterium RBG_13_42_9</name>
    <dbReference type="NCBI Taxonomy" id="1797457"/>
    <lineage>
        <taxon>Bacteria</taxon>
        <taxon>Candidatus Beckwithiibacteriota</taxon>
    </lineage>
</organism>
<dbReference type="Pfam" id="PF05635">
    <property type="entry name" value="23S_rRNA_IVP"/>
    <property type="match status" value="1"/>
</dbReference>
<dbReference type="NCBIfam" id="TIGR02436">
    <property type="entry name" value="four helix bundle protein"/>
    <property type="match status" value="1"/>
</dbReference>
<proteinExistence type="predicted"/>
<dbReference type="PANTHER" id="PTHR38471:SF2">
    <property type="entry name" value="FOUR HELIX BUNDLE PROTEIN"/>
    <property type="match status" value="1"/>
</dbReference>
<name>A0A1F5E7X2_9BACT</name>
<comment type="caution">
    <text evidence="1">The sequence shown here is derived from an EMBL/GenBank/DDBJ whole genome shotgun (WGS) entry which is preliminary data.</text>
</comment>
<evidence type="ECO:0000313" key="2">
    <source>
        <dbReference type="Proteomes" id="UP000177006"/>
    </source>
</evidence>
<evidence type="ECO:0000313" key="1">
    <source>
        <dbReference type="EMBL" id="OGD63499.1"/>
    </source>
</evidence>
<evidence type="ECO:0008006" key="3">
    <source>
        <dbReference type="Google" id="ProtNLM"/>
    </source>
</evidence>
<dbReference type="InterPro" id="IPR036583">
    <property type="entry name" value="23S_rRNA_IVS_sf"/>
</dbReference>
<dbReference type="SUPFAM" id="SSF158446">
    <property type="entry name" value="IVS-encoded protein-like"/>
    <property type="match status" value="1"/>
</dbReference>